<gene>
    <name evidence="1" type="ORF">Q31b_18450</name>
</gene>
<dbReference type="EMBL" id="SJPY01000002">
    <property type="protein sequence ID" value="TWU44309.1"/>
    <property type="molecule type" value="Genomic_DNA"/>
</dbReference>
<dbReference type="Proteomes" id="UP000315471">
    <property type="component" value="Unassembled WGS sequence"/>
</dbReference>
<name>A0A5C6EAW4_9BACT</name>
<dbReference type="RefSeq" id="WP_197171203.1">
    <property type="nucleotide sequence ID" value="NZ_SJPY01000002.1"/>
</dbReference>
<comment type="caution">
    <text evidence="1">The sequence shown here is derived from an EMBL/GenBank/DDBJ whole genome shotgun (WGS) entry which is preliminary data.</text>
</comment>
<evidence type="ECO:0000313" key="1">
    <source>
        <dbReference type="EMBL" id="TWU44309.1"/>
    </source>
</evidence>
<accession>A0A5C6EAW4</accession>
<reference evidence="1 2" key="1">
    <citation type="submission" date="2019-02" db="EMBL/GenBank/DDBJ databases">
        <title>Deep-cultivation of Planctomycetes and their phenomic and genomic characterization uncovers novel biology.</title>
        <authorList>
            <person name="Wiegand S."/>
            <person name="Jogler M."/>
            <person name="Boedeker C."/>
            <person name="Pinto D."/>
            <person name="Vollmers J."/>
            <person name="Rivas-Marin E."/>
            <person name="Kohn T."/>
            <person name="Peeters S.H."/>
            <person name="Heuer A."/>
            <person name="Rast P."/>
            <person name="Oberbeckmann S."/>
            <person name="Bunk B."/>
            <person name="Jeske O."/>
            <person name="Meyerdierks A."/>
            <person name="Storesund J.E."/>
            <person name="Kallscheuer N."/>
            <person name="Luecker S."/>
            <person name="Lage O.M."/>
            <person name="Pohl T."/>
            <person name="Merkel B.J."/>
            <person name="Hornburger P."/>
            <person name="Mueller R.-W."/>
            <person name="Bruemmer F."/>
            <person name="Labrenz M."/>
            <person name="Spormann A.M."/>
            <person name="Op Den Camp H."/>
            <person name="Overmann J."/>
            <person name="Amann R."/>
            <person name="Jetten M.S.M."/>
            <person name="Mascher T."/>
            <person name="Medema M.H."/>
            <person name="Devos D.P."/>
            <person name="Kaster A.-K."/>
            <person name="Ovreas L."/>
            <person name="Rohde M."/>
            <person name="Galperin M.Y."/>
            <person name="Jogler C."/>
        </authorList>
    </citation>
    <scope>NUCLEOTIDE SEQUENCE [LARGE SCALE GENOMIC DNA]</scope>
    <source>
        <strain evidence="1 2">Q31b</strain>
    </source>
</reference>
<sequence>MKLFYAFVLLTLMVHVVGCGKPASRAVTDGADQAELDAYHELQRIKAEGADD</sequence>
<organism evidence="1 2">
    <name type="scientific">Novipirellula aureliae</name>
    <dbReference type="NCBI Taxonomy" id="2527966"/>
    <lineage>
        <taxon>Bacteria</taxon>
        <taxon>Pseudomonadati</taxon>
        <taxon>Planctomycetota</taxon>
        <taxon>Planctomycetia</taxon>
        <taxon>Pirellulales</taxon>
        <taxon>Pirellulaceae</taxon>
        <taxon>Novipirellula</taxon>
    </lineage>
</organism>
<proteinExistence type="predicted"/>
<keyword evidence="2" id="KW-1185">Reference proteome</keyword>
<evidence type="ECO:0000313" key="2">
    <source>
        <dbReference type="Proteomes" id="UP000315471"/>
    </source>
</evidence>
<protein>
    <submittedName>
        <fullName evidence="1">Uncharacterized protein</fullName>
    </submittedName>
</protein>
<dbReference type="AlphaFoldDB" id="A0A5C6EAW4"/>